<gene>
    <name evidence="2" type="ORF">AVDCRST_MAG10-2185</name>
</gene>
<evidence type="ECO:0000256" key="1">
    <source>
        <dbReference type="SAM" id="Coils"/>
    </source>
</evidence>
<dbReference type="EMBL" id="CADCTB010000130">
    <property type="protein sequence ID" value="CAA9249091.1"/>
    <property type="molecule type" value="Genomic_DNA"/>
</dbReference>
<dbReference type="AlphaFoldDB" id="A0A6J4IDH4"/>
<organism evidence="2">
    <name type="scientific">uncultured Acidimicrobiales bacterium</name>
    <dbReference type="NCBI Taxonomy" id="310071"/>
    <lineage>
        <taxon>Bacteria</taxon>
        <taxon>Bacillati</taxon>
        <taxon>Actinomycetota</taxon>
        <taxon>Acidimicrobiia</taxon>
        <taxon>Acidimicrobiales</taxon>
        <taxon>environmental samples</taxon>
    </lineage>
</organism>
<proteinExistence type="predicted"/>
<accession>A0A6J4IDH4</accession>
<protein>
    <submittedName>
        <fullName evidence="2">Uncharacterized protein</fullName>
    </submittedName>
</protein>
<name>A0A6J4IDH4_9ACTN</name>
<evidence type="ECO:0000313" key="2">
    <source>
        <dbReference type="EMBL" id="CAA9249091.1"/>
    </source>
</evidence>
<reference evidence="2" key="1">
    <citation type="submission" date="2020-02" db="EMBL/GenBank/DDBJ databases">
        <authorList>
            <person name="Meier V. D."/>
        </authorList>
    </citation>
    <scope>NUCLEOTIDE SEQUENCE</scope>
    <source>
        <strain evidence="2">AVDCRST_MAG10</strain>
    </source>
</reference>
<sequence>MSKWLVERKLSEAADRLRHLRAELNVVEEQLASLSDAADDARLRAMVSETPMADREHRDAQKHADAMSRHRAELIAEIAELQRSQDELLERLFAEQP</sequence>
<feature type="coiled-coil region" evidence="1">
    <location>
        <begin position="10"/>
        <end position="91"/>
    </location>
</feature>
<keyword evidence="1" id="KW-0175">Coiled coil</keyword>